<feature type="transmembrane region" description="Helical" evidence="1">
    <location>
        <begin position="12"/>
        <end position="36"/>
    </location>
</feature>
<organism evidence="2">
    <name type="scientific">Candidatus Heimdallarchaeum aukensis</name>
    <dbReference type="NCBI Taxonomy" id="2876573"/>
    <lineage>
        <taxon>Archaea</taxon>
        <taxon>Promethearchaeati</taxon>
        <taxon>Candidatus Heimdallarchaeota</taxon>
        <taxon>Candidatus Heimdallarchaeia (ex Rinke et al. 2021) (nom. nud.)</taxon>
        <taxon>Candidatus Heimdallarchaeales</taxon>
        <taxon>Candidatus Heimdallarchaeaceae</taxon>
        <taxon>Candidatus Heimdallarchaeum</taxon>
    </lineage>
</organism>
<sequence>MKYYKIVPRLKNIIGLEFFVFISFLAICELINILIVNLVPNTSNTFWAFVYGILEIGGSAVLVGIWLIIWYVLTKKLMKNDNETESIEEE</sequence>
<evidence type="ECO:0000313" key="2">
    <source>
        <dbReference type="EMBL" id="UJG39674.1"/>
    </source>
</evidence>
<dbReference type="EMBL" id="CP084166">
    <property type="protein sequence ID" value="UJG39674.1"/>
    <property type="molecule type" value="Genomic_DNA"/>
</dbReference>
<dbReference type="AlphaFoldDB" id="A0A9Y1FKA0"/>
<name>A0A9Y1FKA0_9ARCH</name>
<keyword evidence="1" id="KW-0472">Membrane</keyword>
<feature type="transmembrane region" description="Helical" evidence="1">
    <location>
        <begin position="48"/>
        <end position="73"/>
    </location>
</feature>
<keyword evidence="1" id="KW-1133">Transmembrane helix</keyword>
<dbReference type="Proteomes" id="UP001201020">
    <property type="component" value="Chromosome"/>
</dbReference>
<proteinExistence type="predicted"/>
<accession>A0A9Y1FKA0</accession>
<protein>
    <submittedName>
        <fullName evidence="2">Uncharacterized protein</fullName>
    </submittedName>
</protein>
<evidence type="ECO:0000256" key="1">
    <source>
        <dbReference type="SAM" id="Phobius"/>
    </source>
</evidence>
<keyword evidence="1" id="KW-0812">Transmembrane</keyword>
<reference evidence="2" key="1">
    <citation type="journal article" date="2022" name="Nat. Microbiol.">
        <title>Unique mobile elements and scalable gene flow at the prokaryote-eukaryote boundary revealed by circularized Asgard archaea genomes.</title>
        <authorList>
            <person name="Wu F."/>
            <person name="Speth D.R."/>
            <person name="Philosof A."/>
            <person name="Cremiere A."/>
            <person name="Narayanan A."/>
            <person name="Barco R.A."/>
            <person name="Connon S.A."/>
            <person name="Amend J.P."/>
            <person name="Antoshechkin I.A."/>
            <person name="Orphan V.J."/>
        </authorList>
    </citation>
    <scope>NUCLEOTIDE SEQUENCE</scope>
    <source>
        <strain evidence="2">PM71</strain>
    </source>
</reference>
<gene>
    <name evidence="2" type="ORF">K9W45_07330</name>
</gene>